<keyword evidence="1" id="KW-0732">Signal</keyword>
<organism evidence="2 3">
    <name type="scientific">Dactylosporangium fulvum</name>
    <dbReference type="NCBI Taxonomy" id="53359"/>
    <lineage>
        <taxon>Bacteria</taxon>
        <taxon>Bacillati</taxon>
        <taxon>Actinomycetota</taxon>
        <taxon>Actinomycetes</taxon>
        <taxon>Micromonosporales</taxon>
        <taxon>Micromonosporaceae</taxon>
        <taxon>Dactylosporangium</taxon>
    </lineage>
</organism>
<accession>A0ABY5VX11</accession>
<dbReference type="Proteomes" id="UP001059617">
    <property type="component" value="Chromosome"/>
</dbReference>
<sequence>MKISVGIVTAMATAALLVPAAPAAAATPDHWGFAFVKDPTTTVATPLDPAYQYGSWKAFAPAALADGVKIGPGRFLVRFPMIGLGAFRGIPHVTAVSNDGHFCEAVRWGAQGADEVVDVQCFKPFGFPDDSQFTVLWTVSSGVTGPGAHAYVHVAALSGIIQQYNSSGAGNSVTTGGPGSYTVRFANVGLAGIHTGNLQVTAVQSNAQPRRCKVARWSWSTPDVYALIACFDATSGAPAYSEFTASFHRERSVHGAVSPPTRFGYVTSTTSSQSNYNSALGFGANSIGGMTVKYPMLYQKETHAQVTAIGDTANYCGLEKPWSDAGGTAVVSVACFDQTGARVGSAYLSTFSSSI</sequence>
<reference evidence="2" key="2">
    <citation type="submission" date="2022-09" db="EMBL/GenBank/DDBJ databases">
        <title>Biosynthetic gene clusters of Dactylosporangioum fulvum.</title>
        <authorList>
            <person name="Caradec T."/>
        </authorList>
    </citation>
    <scope>NUCLEOTIDE SEQUENCE</scope>
    <source>
        <strain evidence="2">NRRL B-16292</strain>
    </source>
</reference>
<gene>
    <name evidence="2" type="ORF">Dfulv_45980</name>
</gene>
<evidence type="ECO:0000256" key="1">
    <source>
        <dbReference type="SAM" id="SignalP"/>
    </source>
</evidence>
<evidence type="ECO:0008006" key="4">
    <source>
        <dbReference type="Google" id="ProtNLM"/>
    </source>
</evidence>
<evidence type="ECO:0000313" key="2">
    <source>
        <dbReference type="EMBL" id="UWP82328.1"/>
    </source>
</evidence>
<proteinExistence type="predicted"/>
<dbReference type="RefSeq" id="WP_259860100.1">
    <property type="nucleotide sequence ID" value="NZ_BAAAST010000033.1"/>
</dbReference>
<reference evidence="2" key="1">
    <citation type="submission" date="2021-04" db="EMBL/GenBank/DDBJ databases">
        <authorList>
            <person name="Hartkoorn R.C."/>
            <person name="Beaudoing E."/>
            <person name="Hot D."/>
        </authorList>
    </citation>
    <scope>NUCLEOTIDE SEQUENCE</scope>
    <source>
        <strain evidence="2">NRRL B-16292</strain>
    </source>
</reference>
<feature type="signal peptide" evidence="1">
    <location>
        <begin position="1"/>
        <end position="25"/>
    </location>
</feature>
<keyword evidence="3" id="KW-1185">Reference proteome</keyword>
<protein>
    <recommendedName>
        <fullName evidence="4">Secreted protein</fullName>
    </recommendedName>
</protein>
<dbReference type="EMBL" id="CP073720">
    <property type="protein sequence ID" value="UWP82328.1"/>
    <property type="molecule type" value="Genomic_DNA"/>
</dbReference>
<name>A0ABY5VX11_9ACTN</name>
<feature type="chain" id="PRO_5046329494" description="Secreted protein" evidence="1">
    <location>
        <begin position="26"/>
        <end position="355"/>
    </location>
</feature>
<evidence type="ECO:0000313" key="3">
    <source>
        <dbReference type="Proteomes" id="UP001059617"/>
    </source>
</evidence>